<protein>
    <submittedName>
        <fullName evidence="2">Uncharacterized protein</fullName>
    </submittedName>
</protein>
<proteinExistence type="predicted"/>
<reference evidence="2" key="1">
    <citation type="journal article" date="2020" name="Stud. Mycol.">
        <title>101 Dothideomycetes genomes: a test case for predicting lifestyles and emergence of pathogens.</title>
        <authorList>
            <person name="Haridas S."/>
            <person name="Albert R."/>
            <person name="Binder M."/>
            <person name="Bloem J."/>
            <person name="Labutti K."/>
            <person name="Salamov A."/>
            <person name="Andreopoulos B."/>
            <person name="Baker S."/>
            <person name="Barry K."/>
            <person name="Bills G."/>
            <person name="Bluhm B."/>
            <person name="Cannon C."/>
            <person name="Castanera R."/>
            <person name="Culley D."/>
            <person name="Daum C."/>
            <person name="Ezra D."/>
            <person name="Gonzalez J."/>
            <person name="Henrissat B."/>
            <person name="Kuo A."/>
            <person name="Liang C."/>
            <person name="Lipzen A."/>
            <person name="Lutzoni F."/>
            <person name="Magnuson J."/>
            <person name="Mondo S."/>
            <person name="Nolan M."/>
            <person name="Ohm R."/>
            <person name="Pangilinan J."/>
            <person name="Park H.-J."/>
            <person name="Ramirez L."/>
            <person name="Alfaro M."/>
            <person name="Sun H."/>
            <person name="Tritt A."/>
            <person name="Yoshinaga Y."/>
            <person name="Zwiers L.-H."/>
            <person name="Turgeon B."/>
            <person name="Goodwin S."/>
            <person name="Spatafora J."/>
            <person name="Crous P."/>
            <person name="Grigoriev I."/>
        </authorList>
    </citation>
    <scope>NUCLEOTIDE SEQUENCE</scope>
    <source>
        <strain evidence="2">CBS 279.74</strain>
    </source>
</reference>
<dbReference type="Proteomes" id="UP000799428">
    <property type="component" value="Unassembled WGS sequence"/>
</dbReference>
<evidence type="ECO:0000256" key="1">
    <source>
        <dbReference type="SAM" id="Phobius"/>
    </source>
</evidence>
<keyword evidence="1" id="KW-0472">Membrane</keyword>
<dbReference type="AlphaFoldDB" id="A0A6G1K6Z4"/>
<accession>A0A6G1K6Z4</accession>
<keyword evidence="1" id="KW-1133">Transmembrane helix</keyword>
<evidence type="ECO:0000313" key="3">
    <source>
        <dbReference type="Proteomes" id="UP000799428"/>
    </source>
</evidence>
<keyword evidence="3" id="KW-1185">Reference proteome</keyword>
<gene>
    <name evidence="2" type="ORF">K504DRAFT_456324</name>
</gene>
<feature type="transmembrane region" description="Helical" evidence="1">
    <location>
        <begin position="166"/>
        <end position="189"/>
    </location>
</feature>
<feature type="transmembrane region" description="Helical" evidence="1">
    <location>
        <begin position="122"/>
        <end position="146"/>
    </location>
</feature>
<dbReference type="EMBL" id="MU005772">
    <property type="protein sequence ID" value="KAF2708305.1"/>
    <property type="molecule type" value="Genomic_DNA"/>
</dbReference>
<keyword evidence="1" id="KW-0812">Transmembrane</keyword>
<name>A0A6G1K6Z4_9PLEO</name>
<dbReference type="OrthoDB" id="3793756at2759"/>
<sequence length="368" mass="39526">MPLTALNGTASALQIVLEDILFNLLTTAATARTRLHTMHQNPRATTMDAAAWVLQNPRRARAFVTNCAMPVAGAAFAGNLMAVLPLGGLGGTAALLIANIAKFRLRQVSVGTFYALLHSARLHTVWGQIFSLLGFMSIGTLGPLGSTVQAQLTSLLLSSGGIQSPLLGLSLSLFSRVLGFAGVVPTILLRASCTTLYSEMCSYVVFQSLGWGVRVAEHQWRKLGSERGGGKCLRNVGYGKAETAAEQQAVRVTEVAKERKSKSKGWGVVAKKGLTGVAKGAAKMMGWKKKKVSNYQYEQTGGRVAGQLEWEMLHGERIKSWTVDEWGGTNGVGRLIGDRVDCPGAFPMDDEDEYEQDTVGVLFGDRVH</sequence>
<evidence type="ECO:0000313" key="2">
    <source>
        <dbReference type="EMBL" id="KAF2708305.1"/>
    </source>
</evidence>
<feature type="transmembrane region" description="Helical" evidence="1">
    <location>
        <begin position="80"/>
        <end position="101"/>
    </location>
</feature>
<organism evidence="2 3">
    <name type="scientific">Pleomassaria siparia CBS 279.74</name>
    <dbReference type="NCBI Taxonomy" id="1314801"/>
    <lineage>
        <taxon>Eukaryota</taxon>
        <taxon>Fungi</taxon>
        <taxon>Dikarya</taxon>
        <taxon>Ascomycota</taxon>
        <taxon>Pezizomycotina</taxon>
        <taxon>Dothideomycetes</taxon>
        <taxon>Pleosporomycetidae</taxon>
        <taxon>Pleosporales</taxon>
        <taxon>Pleomassariaceae</taxon>
        <taxon>Pleomassaria</taxon>
    </lineage>
</organism>